<protein>
    <submittedName>
        <fullName evidence="1">Uncharacterized protein</fullName>
    </submittedName>
</protein>
<gene>
    <name evidence="1" type="ORF">COCSUDRAFT_34205</name>
</gene>
<dbReference type="GeneID" id="17037644"/>
<dbReference type="EMBL" id="AGSI01000018">
    <property type="protein sequence ID" value="EIE19672.1"/>
    <property type="molecule type" value="Genomic_DNA"/>
</dbReference>
<sequence length="102" mass="12003">MTGGSLRQRIQKLKDFITEPTSDPEEDFWNKHYSKNRKRLESRNILVIGPNPTPQQMEEYRKREVYNSVPDQEQFGRYIDRSDEEETAPKKRFTVCGVPLAG</sequence>
<reference evidence="1 2" key="1">
    <citation type="journal article" date="2012" name="Genome Biol.">
        <title>The genome of the polar eukaryotic microalga coccomyxa subellipsoidea reveals traits of cold adaptation.</title>
        <authorList>
            <person name="Blanc G."/>
            <person name="Agarkova I."/>
            <person name="Grimwood J."/>
            <person name="Kuo A."/>
            <person name="Brueggeman A."/>
            <person name="Dunigan D."/>
            <person name="Gurnon J."/>
            <person name="Ladunga I."/>
            <person name="Lindquist E."/>
            <person name="Lucas S."/>
            <person name="Pangilinan J."/>
            <person name="Proschold T."/>
            <person name="Salamov A."/>
            <person name="Schmutz J."/>
            <person name="Weeks D."/>
            <person name="Yamada T."/>
            <person name="Claverie J.M."/>
            <person name="Grigoriev I."/>
            <person name="Van Etten J."/>
            <person name="Lomsadze A."/>
            <person name="Borodovsky M."/>
        </authorList>
    </citation>
    <scope>NUCLEOTIDE SEQUENCE [LARGE SCALE GENOMIC DNA]</scope>
    <source>
        <strain evidence="1 2">C-169</strain>
    </source>
</reference>
<dbReference type="RefSeq" id="XP_005644216.1">
    <property type="nucleotide sequence ID" value="XM_005644159.1"/>
</dbReference>
<evidence type="ECO:0000313" key="1">
    <source>
        <dbReference type="EMBL" id="EIE19672.1"/>
    </source>
</evidence>
<comment type="caution">
    <text evidence="1">The sequence shown here is derived from an EMBL/GenBank/DDBJ whole genome shotgun (WGS) entry which is preliminary data.</text>
</comment>
<dbReference type="KEGG" id="csl:COCSUDRAFT_34205"/>
<dbReference type="AlphaFoldDB" id="I0YMQ3"/>
<name>I0YMQ3_COCSC</name>
<evidence type="ECO:0000313" key="2">
    <source>
        <dbReference type="Proteomes" id="UP000007264"/>
    </source>
</evidence>
<dbReference type="Proteomes" id="UP000007264">
    <property type="component" value="Unassembled WGS sequence"/>
</dbReference>
<proteinExistence type="predicted"/>
<accession>I0YMQ3</accession>
<organism evidence="1 2">
    <name type="scientific">Coccomyxa subellipsoidea (strain C-169)</name>
    <name type="common">Green microalga</name>
    <dbReference type="NCBI Taxonomy" id="574566"/>
    <lineage>
        <taxon>Eukaryota</taxon>
        <taxon>Viridiplantae</taxon>
        <taxon>Chlorophyta</taxon>
        <taxon>core chlorophytes</taxon>
        <taxon>Trebouxiophyceae</taxon>
        <taxon>Trebouxiophyceae incertae sedis</taxon>
        <taxon>Coccomyxaceae</taxon>
        <taxon>Coccomyxa</taxon>
        <taxon>Coccomyxa subellipsoidea</taxon>
    </lineage>
</organism>
<keyword evidence="2" id="KW-1185">Reference proteome</keyword>